<dbReference type="OrthoDB" id="1144182at2"/>
<keyword evidence="1" id="KW-0472">Membrane</keyword>
<keyword evidence="3" id="KW-1185">Reference proteome</keyword>
<organism evidence="2 3">
    <name type="scientific">Maribacter algicola</name>
    <dbReference type="NCBI Taxonomy" id="2498892"/>
    <lineage>
        <taxon>Bacteria</taxon>
        <taxon>Pseudomonadati</taxon>
        <taxon>Bacteroidota</taxon>
        <taxon>Flavobacteriia</taxon>
        <taxon>Flavobacteriales</taxon>
        <taxon>Flavobacteriaceae</taxon>
        <taxon>Maribacter</taxon>
    </lineage>
</organism>
<feature type="transmembrane region" description="Helical" evidence="1">
    <location>
        <begin position="36"/>
        <end position="69"/>
    </location>
</feature>
<comment type="caution">
    <text evidence="2">The sequence shown here is derived from an EMBL/GenBank/DDBJ whole genome shotgun (WGS) entry which is preliminary data.</text>
</comment>
<evidence type="ECO:0000313" key="2">
    <source>
        <dbReference type="EMBL" id="RRQ50588.1"/>
    </source>
</evidence>
<evidence type="ECO:0008006" key="4">
    <source>
        <dbReference type="Google" id="ProtNLM"/>
    </source>
</evidence>
<name>A0A3R8Q0N8_9FLAO</name>
<keyword evidence="1" id="KW-1133">Transmembrane helix</keyword>
<proteinExistence type="predicted"/>
<accession>A0A3R8Q0N8</accession>
<dbReference type="AlphaFoldDB" id="A0A3R8Q0N8"/>
<protein>
    <recommendedName>
        <fullName evidence="4">Phage holin family protein</fullName>
    </recommendedName>
</protein>
<dbReference type="RefSeq" id="WP_125222411.1">
    <property type="nucleotide sequence ID" value="NZ_QUSX01000001.1"/>
</dbReference>
<feature type="transmembrane region" description="Helical" evidence="1">
    <location>
        <begin position="75"/>
        <end position="96"/>
    </location>
</feature>
<keyword evidence="1" id="KW-0812">Transmembrane</keyword>
<dbReference type="EMBL" id="QUSX01000001">
    <property type="protein sequence ID" value="RRQ50588.1"/>
    <property type="molecule type" value="Genomic_DNA"/>
</dbReference>
<reference evidence="3" key="2">
    <citation type="submission" date="2018-12" db="EMBL/GenBank/DDBJ databases">
        <title>Maribacter lutimaris sp. nov., isolated from marine sediment.</title>
        <authorList>
            <person name="Kim K.K."/>
        </authorList>
    </citation>
    <scope>NUCLEOTIDE SEQUENCE [LARGE SCALE GENOMIC DNA]</scope>
    <source>
        <strain evidence="3">PoM-212</strain>
    </source>
</reference>
<evidence type="ECO:0000256" key="1">
    <source>
        <dbReference type="SAM" id="Phobius"/>
    </source>
</evidence>
<sequence length="116" mass="13335">MAFDEFKEDLMGAQAEMRSYVETSDEYVRLRIFKILMLFVTSITQSLLIGIGSVFALLFLSFAACLAISESLDSYYGGFIIIGTFYVLVGIMLYIFRKKLNAPILRKFSNYYFEQP</sequence>
<reference evidence="3" key="1">
    <citation type="submission" date="2018-08" db="EMBL/GenBank/DDBJ databases">
        <authorList>
            <person name="Khan S.A."/>
            <person name="J S.E."/>
        </authorList>
    </citation>
    <scope>NUCLEOTIDE SEQUENCE [LARGE SCALE GENOMIC DNA]</scope>
    <source>
        <strain evidence="3">PoM-212</strain>
    </source>
</reference>
<gene>
    <name evidence="2" type="ORF">DZC72_08640</name>
</gene>
<evidence type="ECO:0000313" key="3">
    <source>
        <dbReference type="Proteomes" id="UP000286990"/>
    </source>
</evidence>
<dbReference type="Proteomes" id="UP000286990">
    <property type="component" value="Unassembled WGS sequence"/>
</dbReference>